<proteinExistence type="inferred from homology"/>
<dbReference type="InterPro" id="IPR000209">
    <property type="entry name" value="Peptidase_S8/S53_dom"/>
</dbReference>
<accession>A0A286D9J6</accession>
<feature type="signal peptide" evidence="6">
    <location>
        <begin position="1"/>
        <end position="25"/>
    </location>
</feature>
<feature type="active site" description="Charge relay system" evidence="5">
    <location>
        <position position="372"/>
    </location>
</feature>
<name>A0A286D9J6_9GAMM</name>
<dbReference type="PANTHER" id="PTHR43806:SF11">
    <property type="entry name" value="CEREVISIN-RELATED"/>
    <property type="match status" value="1"/>
</dbReference>
<dbReference type="SUPFAM" id="SSF52743">
    <property type="entry name" value="Subtilisin-like"/>
    <property type="match status" value="1"/>
</dbReference>
<keyword evidence="6" id="KW-0732">Signal</keyword>
<evidence type="ECO:0000256" key="4">
    <source>
        <dbReference type="ARBA" id="ARBA00022825"/>
    </source>
</evidence>
<keyword evidence="2 5" id="KW-0645">Protease</keyword>
<organism evidence="8 9">
    <name type="scientific">Pseudoxanthomonas wuyuanensis</name>
    <dbReference type="NCBI Taxonomy" id="1073196"/>
    <lineage>
        <taxon>Bacteria</taxon>
        <taxon>Pseudomonadati</taxon>
        <taxon>Pseudomonadota</taxon>
        <taxon>Gammaproteobacteria</taxon>
        <taxon>Lysobacterales</taxon>
        <taxon>Lysobacteraceae</taxon>
        <taxon>Pseudoxanthomonas</taxon>
    </lineage>
</organism>
<keyword evidence="9" id="KW-1185">Reference proteome</keyword>
<dbReference type="Pfam" id="PF00082">
    <property type="entry name" value="Peptidase_S8"/>
    <property type="match status" value="1"/>
</dbReference>
<feature type="chain" id="PRO_5012628736" evidence="6">
    <location>
        <begin position="26"/>
        <end position="434"/>
    </location>
</feature>
<dbReference type="GO" id="GO:0006508">
    <property type="term" value="P:proteolysis"/>
    <property type="evidence" value="ECO:0007669"/>
    <property type="project" value="UniProtKB-KW"/>
</dbReference>
<dbReference type="InterPro" id="IPR050131">
    <property type="entry name" value="Peptidase_S8_subtilisin-like"/>
</dbReference>
<dbReference type="InterPro" id="IPR015500">
    <property type="entry name" value="Peptidase_S8_subtilisin-rel"/>
</dbReference>
<keyword evidence="4 5" id="KW-0720">Serine protease</keyword>
<dbReference type="Gene3D" id="3.40.50.200">
    <property type="entry name" value="Peptidase S8/S53 domain"/>
    <property type="match status" value="1"/>
</dbReference>
<dbReference type="CDD" id="cd05561">
    <property type="entry name" value="Peptidases_S8_4"/>
    <property type="match status" value="1"/>
</dbReference>
<dbReference type="GO" id="GO:0004252">
    <property type="term" value="F:serine-type endopeptidase activity"/>
    <property type="evidence" value="ECO:0007669"/>
    <property type="project" value="UniProtKB-UniRule"/>
</dbReference>
<dbReference type="InterPro" id="IPR023827">
    <property type="entry name" value="Peptidase_S8_Asp-AS"/>
</dbReference>
<dbReference type="AlphaFoldDB" id="A0A286D9J6"/>
<evidence type="ECO:0000313" key="9">
    <source>
        <dbReference type="Proteomes" id="UP000219374"/>
    </source>
</evidence>
<evidence type="ECO:0000256" key="2">
    <source>
        <dbReference type="ARBA" id="ARBA00022670"/>
    </source>
</evidence>
<reference evidence="8 9" key="1">
    <citation type="submission" date="2017-09" db="EMBL/GenBank/DDBJ databases">
        <authorList>
            <person name="Ehlers B."/>
            <person name="Leendertz F.H."/>
        </authorList>
    </citation>
    <scope>NUCLEOTIDE SEQUENCE [LARGE SCALE GENOMIC DNA]</scope>
    <source>
        <strain evidence="8 9">CGMCC 1.10978</strain>
    </source>
</reference>
<sequence length="434" mass="44877">MFPVLKPSMPLFALAIACAATPAHAQNAARLPAAMPALPALQTPAGQALPQAVQRAQGILQDTASSGLTQLRRLEIEKRLRLHRDVLDTDNKGAPVLRSQVIAIDPAPEALQRARSAGFAVIDERSLDGLDLRIVVLRSPDGTGTRAALRKLRRLDPAGSYDFNHVYSGSAAVNAQVSTAASATAPPSKAVRIGLIDSGVSGQHPALAGVDMKVWGCEGEAHPDAHGTAVASLLVGGAAAGSTLYSADIYCGRPTGGAVSGFAQAMAWMARERVGVINLSLVGPDNHLLQRAIQALAARGHVLVAAVGNDGPAAPPLFPAAYPEVIGVTAVDQRQRALPEAGRGRQVDFAARGSQLRVARPDGDWDTVRGTSFAAPLVARAAAQLIGAPGEAEAIRVRAQLIAQAVDLGSKGRDNTYGHGLLDALPTAAVAETR</sequence>
<gene>
    <name evidence="8" type="ORF">SAMN06296416_106273</name>
</gene>
<evidence type="ECO:0000256" key="6">
    <source>
        <dbReference type="SAM" id="SignalP"/>
    </source>
</evidence>
<evidence type="ECO:0000313" key="8">
    <source>
        <dbReference type="EMBL" id="SOD55303.1"/>
    </source>
</evidence>
<evidence type="ECO:0000256" key="3">
    <source>
        <dbReference type="ARBA" id="ARBA00022801"/>
    </source>
</evidence>
<evidence type="ECO:0000259" key="7">
    <source>
        <dbReference type="Pfam" id="PF00082"/>
    </source>
</evidence>
<feature type="active site" description="Charge relay system" evidence="5">
    <location>
        <position position="197"/>
    </location>
</feature>
<dbReference type="InterPro" id="IPR036852">
    <property type="entry name" value="Peptidase_S8/S53_dom_sf"/>
</dbReference>
<dbReference type="EMBL" id="OCND01000006">
    <property type="protein sequence ID" value="SOD55303.1"/>
    <property type="molecule type" value="Genomic_DNA"/>
</dbReference>
<feature type="active site" description="Charge relay system" evidence="5">
    <location>
        <position position="226"/>
    </location>
</feature>
<evidence type="ECO:0000256" key="5">
    <source>
        <dbReference type="PROSITE-ProRule" id="PRU01240"/>
    </source>
</evidence>
<protein>
    <submittedName>
        <fullName evidence="8">Subtilase family protein</fullName>
    </submittedName>
</protein>
<dbReference type="PANTHER" id="PTHR43806">
    <property type="entry name" value="PEPTIDASE S8"/>
    <property type="match status" value="1"/>
</dbReference>
<dbReference type="PROSITE" id="PS51892">
    <property type="entry name" value="SUBTILASE"/>
    <property type="match status" value="1"/>
</dbReference>
<dbReference type="Proteomes" id="UP000219374">
    <property type="component" value="Unassembled WGS sequence"/>
</dbReference>
<evidence type="ECO:0000256" key="1">
    <source>
        <dbReference type="ARBA" id="ARBA00011073"/>
    </source>
</evidence>
<dbReference type="PROSITE" id="PS51257">
    <property type="entry name" value="PROKAR_LIPOPROTEIN"/>
    <property type="match status" value="1"/>
</dbReference>
<keyword evidence="3 5" id="KW-0378">Hydrolase</keyword>
<dbReference type="RefSeq" id="WP_238394547.1">
    <property type="nucleotide sequence ID" value="NZ_OCND01000006.1"/>
</dbReference>
<dbReference type="PROSITE" id="PS00136">
    <property type="entry name" value="SUBTILASE_ASP"/>
    <property type="match status" value="1"/>
</dbReference>
<comment type="similarity">
    <text evidence="1 5">Belongs to the peptidase S8 family.</text>
</comment>
<feature type="domain" description="Peptidase S8/S53" evidence="7">
    <location>
        <begin position="189"/>
        <end position="420"/>
    </location>
</feature>
<dbReference type="PRINTS" id="PR00723">
    <property type="entry name" value="SUBTILISIN"/>
</dbReference>